<evidence type="ECO:0000313" key="4">
    <source>
        <dbReference type="Proteomes" id="UP000824998"/>
    </source>
</evidence>
<sequence>MAPTDTFPTSIRDIISIIVPDRAQVTPPPYTPEPDDKSTWEEMSGGLKAIVAISILIGVVMIIVFSAWFCCGCCGIRNKRRGMAPKNSRRGLGSNQSHQTPAPTHGGGLPLQNIQQPALQRQHTPQMIPTGDVPPPSYEQSLPSRHSPFAIVNPRDEEDGVISDGKTPLSEIPFEDVNLEHSRTGTSSSQTFEQRHHGFGDTTGGHTCCQQR</sequence>
<evidence type="ECO:0000313" key="3">
    <source>
        <dbReference type="EMBL" id="KAG9237574.1"/>
    </source>
</evidence>
<feature type="compositionally biased region" description="Polar residues" evidence="1">
    <location>
        <begin position="112"/>
        <end position="127"/>
    </location>
</feature>
<organism evidence="3 4">
    <name type="scientific">Amylocarpus encephaloides</name>
    <dbReference type="NCBI Taxonomy" id="45428"/>
    <lineage>
        <taxon>Eukaryota</taxon>
        <taxon>Fungi</taxon>
        <taxon>Dikarya</taxon>
        <taxon>Ascomycota</taxon>
        <taxon>Pezizomycotina</taxon>
        <taxon>Leotiomycetes</taxon>
        <taxon>Helotiales</taxon>
        <taxon>Helotiales incertae sedis</taxon>
        <taxon>Amylocarpus</taxon>
    </lineage>
</organism>
<accession>A0A9P7YPG1</accession>
<keyword evidence="4" id="KW-1185">Reference proteome</keyword>
<evidence type="ECO:0000256" key="1">
    <source>
        <dbReference type="SAM" id="MobiDB-lite"/>
    </source>
</evidence>
<dbReference type="OrthoDB" id="3560771at2759"/>
<feature type="region of interest" description="Disordered" evidence="1">
    <location>
        <begin position="82"/>
        <end position="212"/>
    </location>
</feature>
<proteinExistence type="predicted"/>
<evidence type="ECO:0000256" key="2">
    <source>
        <dbReference type="SAM" id="Phobius"/>
    </source>
</evidence>
<keyword evidence="2" id="KW-1133">Transmembrane helix</keyword>
<gene>
    <name evidence="3" type="ORF">BJ875DRAFT_142518</name>
</gene>
<dbReference type="AlphaFoldDB" id="A0A9P7YPG1"/>
<reference evidence="3" key="1">
    <citation type="journal article" date="2021" name="IMA Fungus">
        <title>Genomic characterization of three marine fungi, including Emericellopsis atlantica sp. nov. with signatures of a generalist lifestyle and marine biomass degradation.</title>
        <authorList>
            <person name="Hagestad O.C."/>
            <person name="Hou L."/>
            <person name="Andersen J.H."/>
            <person name="Hansen E.H."/>
            <person name="Altermark B."/>
            <person name="Li C."/>
            <person name="Kuhnert E."/>
            <person name="Cox R.J."/>
            <person name="Crous P.W."/>
            <person name="Spatafora J.W."/>
            <person name="Lail K."/>
            <person name="Amirebrahimi M."/>
            <person name="Lipzen A."/>
            <person name="Pangilinan J."/>
            <person name="Andreopoulos W."/>
            <person name="Hayes R.D."/>
            <person name="Ng V."/>
            <person name="Grigoriev I.V."/>
            <person name="Jackson S.A."/>
            <person name="Sutton T.D.S."/>
            <person name="Dobson A.D.W."/>
            <person name="Rama T."/>
        </authorList>
    </citation>
    <scope>NUCLEOTIDE SEQUENCE</scope>
    <source>
        <strain evidence="3">TRa018bII</strain>
    </source>
</reference>
<feature type="transmembrane region" description="Helical" evidence="2">
    <location>
        <begin position="49"/>
        <end position="76"/>
    </location>
</feature>
<dbReference type="Proteomes" id="UP000824998">
    <property type="component" value="Unassembled WGS sequence"/>
</dbReference>
<keyword evidence="2" id="KW-0472">Membrane</keyword>
<comment type="caution">
    <text evidence="3">The sequence shown here is derived from an EMBL/GenBank/DDBJ whole genome shotgun (WGS) entry which is preliminary data.</text>
</comment>
<keyword evidence="2" id="KW-0812">Transmembrane</keyword>
<name>A0A9P7YPG1_9HELO</name>
<dbReference type="EMBL" id="MU251384">
    <property type="protein sequence ID" value="KAG9237574.1"/>
    <property type="molecule type" value="Genomic_DNA"/>
</dbReference>
<protein>
    <submittedName>
        <fullName evidence="3">Uncharacterized protein</fullName>
    </submittedName>
</protein>
<feature type="compositionally biased region" description="Polar residues" evidence="1">
    <location>
        <begin position="93"/>
        <end position="102"/>
    </location>
</feature>